<evidence type="ECO:0000313" key="2">
    <source>
        <dbReference type="EMBL" id="MTH52578.1"/>
    </source>
</evidence>
<keyword evidence="3" id="KW-1185">Reference proteome</keyword>
<dbReference type="RefSeq" id="WP_155111132.1">
    <property type="nucleotide sequence ID" value="NZ_WMIB01000002.1"/>
</dbReference>
<keyword evidence="1" id="KW-0812">Transmembrane</keyword>
<evidence type="ECO:0000256" key="1">
    <source>
        <dbReference type="SAM" id="Phobius"/>
    </source>
</evidence>
<gene>
    <name evidence="2" type="ORF">GKZ89_04095</name>
</gene>
<comment type="caution">
    <text evidence="2">The sequence shown here is derived from an EMBL/GenBank/DDBJ whole genome shotgun (WGS) entry which is preliminary data.</text>
</comment>
<evidence type="ECO:0000313" key="3">
    <source>
        <dbReference type="Proteomes" id="UP000434639"/>
    </source>
</evidence>
<organism evidence="2 3">
    <name type="scientific">Metabacillus mangrovi</name>
    <dbReference type="NCBI Taxonomy" id="1491830"/>
    <lineage>
        <taxon>Bacteria</taxon>
        <taxon>Bacillati</taxon>
        <taxon>Bacillota</taxon>
        <taxon>Bacilli</taxon>
        <taxon>Bacillales</taxon>
        <taxon>Bacillaceae</taxon>
        <taxon>Metabacillus</taxon>
    </lineage>
</organism>
<dbReference type="Proteomes" id="UP000434639">
    <property type="component" value="Unassembled WGS sequence"/>
</dbReference>
<keyword evidence="1" id="KW-0472">Membrane</keyword>
<reference evidence="2 3" key="1">
    <citation type="journal article" date="2017" name="Int. J. Syst. Evol. Microbiol.">
        <title>Bacillus mangrovi sp. nov., isolated from a sediment sample from a mangrove forest.</title>
        <authorList>
            <person name="Gupta V."/>
            <person name="Singh P.K."/>
            <person name="Korpole S."/>
            <person name="Tanuku N.R.S."/>
            <person name="Pinnaka A.K."/>
        </authorList>
    </citation>
    <scope>NUCLEOTIDE SEQUENCE [LARGE SCALE GENOMIC DNA]</scope>
    <source>
        <strain evidence="2 3">KCTC 33872</strain>
    </source>
</reference>
<protein>
    <recommendedName>
        <fullName evidence="4">YlaF family protein</fullName>
    </recommendedName>
</protein>
<name>A0A7X2S2N0_9BACI</name>
<dbReference type="EMBL" id="WMIB01000002">
    <property type="protein sequence ID" value="MTH52578.1"/>
    <property type="molecule type" value="Genomic_DNA"/>
</dbReference>
<accession>A0A7X2S2N0</accession>
<dbReference type="OrthoDB" id="2679959at2"/>
<keyword evidence="1" id="KW-1133">Transmembrane helix</keyword>
<feature type="transmembrane region" description="Helical" evidence="1">
    <location>
        <begin position="30"/>
        <end position="50"/>
    </location>
</feature>
<dbReference type="Pfam" id="PF17259">
    <property type="entry name" value="DUF5325"/>
    <property type="match status" value="1"/>
</dbReference>
<proteinExistence type="predicted"/>
<evidence type="ECO:0008006" key="4">
    <source>
        <dbReference type="Google" id="ProtNLM"/>
    </source>
</evidence>
<dbReference type="AlphaFoldDB" id="A0A7X2S2N0"/>
<dbReference type="InterPro" id="IPR035211">
    <property type="entry name" value="DUF5325"/>
</dbReference>
<sequence>MKSVKWKFLLLAVLAAAMMALVGISVSYRSVFGIILGILGLCAVMGFGFAQKKRLRESGQL</sequence>